<dbReference type="EMBL" id="AFPU01000001">
    <property type="protein sequence ID" value="EGP93788.1"/>
    <property type="molecule type" value="Genomic_DNA"/>
</dbReference>
<reference evidence="1 2" key="1">
    <citation type="journal article" date="2011" name="J. Bacteriol.">
        <title>Genome Sequence of an Ammonia-Oxidizing Soil Archaeon, "Candidatus Nitrosoarchaeum koreensis" MY1.</title>
        <authorList>
            <person name="Kim B.K."/>
            <person name="Jung M.Y."/>
            <person name="Yu D.S."/>
            <person name="Park S.J."/>
            <person name="Oh T.K."/>
            <person name="Rhee S.K."/>
            <person name="Kim J.F."/>
        </authorList>
    </citation>
    <scope>NUCLEOTIDE SEQUENCE [LARGE SCALE GENOMIC DNA]</scope>
    <source>
        <strain evidence="1 2">MY1</strain>
    </source>
</reference>
<dbReference type="STRING" id="1001994.MY1_1028"/>
<protein>
    <submittedName>
        <fullName evidence="1">Uncharacterized protein</fullName>
    </submittedName>
</protein>
<dbReference type="AlphaFoldDB" id="F9CWY6"/>
<organism evidence="1 2">
    <name type="scientific">Nitrosarchaeum koreense MY1</name>
    <dbReference type="NCBI Taxonomy" id="1001994"/>
    <lineage>
        <taxon>Archaea</taxon>
        <taxon>Nitrososphaerota</taxon>
        <taxon>Nitrososphaeria</taxon>
        <taxon>Nitrosopumilales</taxon>
        <taxon>Nitrosopumilaceae</taxon>
        <taxon>Nitrosarchaeum</taxon>
    </lineage>
</organism>
<evidence type="ECO:0000313" key="1">
    <source>
        <dbReference type="EMBL" id="EGP93788.1"/>
    </source>
</evidence>
<proteinExistence type="predicted"/>
<gene>
    <name evidence="1" type="ORF">MY1_1028</name>
</gene>
<sequence length="184" mass="21580">MLTNKQVWEFDQINEDIKFDMVYTEPENKGEISWKSKLAHLNSDIRETVVNTFDYLADGYELWITSSKQNQKKIDMSLIPYIMAVLVDTMIDEEICLKFREENNYLVVSVDSQTDVIDCKEFFEEFYHLATGFNYDVNTGIPDDETEAEMYLTRLQEEFDLKMKEKLGEKYLPGNSDPDSITSK</sequence>
<accession>F9CWY6</accession>
<name>F9CWY6_9ARCH</name>
<dbReference type="Proteomes" id="UP000004440">
    <property type="component" value="Unassembled WGS sequence"/>
</dbReference>
<keyword evidence="2" id="KW-1185">Reference proteome</keyword>
<evidence type="ECO:0000313" key="2">
    <source>
        <dbReference type="Proteomes" id="UP000004440"/>
    </source>
</evidence>
<comment type="caution">
    <text evidence="1">The sequence shown here is derived from an EMBL/GenBank/DDBJ whole genome shotgun (WGS) entry which is preliminary data.</text>
</comment>
<dbReference type="PATRIC" id="fig|1001994.6.peg.1014"/>